<dbReference type="GO" id="GO:0000160">
    <property type="term" value="P:phosphorelay signal transduction system"/>
    <property type="evidence" value="ECO:0007669"/>
    <property type="project" value="InterPro"/>
</dbReference>
<feature type="domain" description="Response regulatory" evidence="3">
    <location>
        <begin position="3"/>
        <end position="122"/>
    </location>
</feature>
<dbReference type="Pfam" id="PF00072">
    <property type="entry name" value="Response_reg"/>
    <property type="match status" value="1"/>
</dbReference>
<accession>A0A1Y5FDK6</accession>
<dbReference type="PANTHER" id="PTHR44591:SF3">
    <property type="entry name" value="RESPONSE REGULATORY DOMAIN-CONTAINING PROTEIN"/>
    <property type="match status" value="1"/>
</dbReference>
<dbReference type="Gene3D" id="3.40.50.2300">
    <property type="match status" value="1"/>
</dbReference>
<proteinExistence type="predicted"/>
<comment type="caution">
    <text evidence="4">The sequence shown here is derived from an EMBL/GenBank/DDBJ whole genome shotgun (WGS) entry which is preliminary data.</text>
</comment>
<dbReference type="SUPFAM" id="SSF52172">
    <property type="entry name" value="CheY-like"/>
    <property type="match status" value="1"/>
</dbReference>
<gene>
    <name evidence="4" type="ORF">A9Q84_12005</name>
</gene>
<evidence type="ECO:0000259" key="3">
    <source>
        <dbReference type="PROSITE" id="PS50110"/>
    </source>
</evidence>
<keyword evidence="1 2" id="KW-0597">Phosphoprotein</keyword>
<feature type="modified residue" description="4-aspartylphosphate" evidence="2">
    <location>
        <position position="57"/>
    </location>
</feature>
<dbReference type="EMBL" id="MAAO01000006">
    <property type="protein sequence ID" value="OUR97049.1"/>
    <property type="molecule type" value="Genomic_DNA"/>
</dbReference>
<dbReference type="Proteomes" id="UP000196531">
    <property type="component" value="Unassembled WGS sequence"/>
</dbReference>
<evidence type="ECO:0000256" key="2">
    <source>
        <dbReference type="PROSITE-ProRule" id="PRU00169"/>
    </source>
</evidence>
<dbReference type="AlphaFoldDB" id="A0A1Y5FDK6"/>
<dbReference type="CDD" id="cd00156">
    <property type="entry name" value="REC"/>
    <property type="match status" value="1"/>
</dbReference>
<sequence length="123" mass="14438">MKHILIVDDEESIQFLFSRMFKKETKNEKFKLYYANSGREAIQVIKTQEKLDLVITDINMPEMDGFELLKYIIENHETIPVFMASAYTDNERKILAKEMGASRYISKPIDFAKLKELLDGFFS</sequence>
<dbReference type="InterPro" id="IPR011006">
    <property type="entry name" value="CheY-like_superfamily"/>
</dbReference>
<dbReference type="InterPro" id="IPR050595">
    <property type="entry name" value="Bact_response_regulator"/>
</dbReference>
<evidence type="ECO:0000313" key="5">
    <source>
        <dbReference type="Proteomes" id="UP000196531"/>
    </source>
</evidence>
<organism evidence="4 5">
    <name type="scientific">Halobacteriovorax marinus</name>
    <dbReference type="NCBI Taxonomy" id="97084"/>
    <lineage>
        <taxon>Bacteria</taxon>
        <taxon>Pseudomonadati</taxon>
        <taxon>Bdellovibrionota</taxon>
        <taxon>Bacteriovoracia</taxon>
        <taxon>Bacteriovoracales</taxon>
        <taxon>Halobacteriovoraceae</taxon>
        <taxon>Halobacteriovorax</taxon>
    </lineage>
</organism>
<dbReference type="InterPro" id="IPR001789">
    <property type="entry name" value="Sig_transdc_resp-reg_receiver"/>
</dbReference>
<evidence type="ECO:0000313" key="4">
    <source>
        <dbReference type="EMBL" id="OUR97049.1"/>
    </source>
</evidence>
<dbReference type="SMART" id="SM00448">
    <property type="entry name" value="REC"/>
    <property type="match status" value="1"/>
</dbReference>
<reference evidence="5" key="1">
    <citation type="journal article" date="2017" name="Proc. Natl. Acad. Sci. U.S.A.">
        <title>Simulation of Deepwater Horizon oil plume reveals substrate specialization within a complex community of hydrocarbon-degraders.</title>
        <authorList>
            <person name="Hu P."/>
            <person name="Dubinsky E.A."/>
            <person name="Probst A.J."/>
            <person name="Wang J."/>
            <person name="Sieber C.M.K."/>
            <person name="Tom L.M."/>
            <person name="Gardinali P."/>
            <person name="Banfield J.F."/>
            <person name="Atlas R.M."/>
            <person name="Andersen G.L."/>
        </authorList>
    </citation>
    <scope>NUCLEOTIDE SEQUENCE [LARGE SCALE GENOMIC DNA]</scope>
</reference>
<evidence type="ECO:0000256" key="1">
    <source>
        <dbReference type="ARBA" id="ARBA00022553"/>
    </source>
</evidence>
<name>A0A1Y5FDK6_9BACT</name>
<protein>
    <recommendedName>
        <fullName evidence="3">Response regulatory domain-containing protein</fullName>
    </recommendedName>
</protein>
<dbReference type="PROSITE" id="PS50110">
    <property type="entry name" value="RESPONSE_REGULATORY"/>
    <property type="match status" value="1"/>
</dbReference>
<dbReference type="PANTHER" id="PTHR44591">
    <property type="entry name" value="STRESS RESPONSE REGULATOR PROTEIN 1"/>
    <property type="match status" value="1"/>
</dbReference>